<feature type="short sequence motif" description="Q motif" evidence="8">
    <location>
        <begin position="1"/>
        <end position="29"/>
    </location>
</feature>
<dbReference type="PROSITE" id="PS00039">
    <property type="entry name" value="DEAD_ATP_HELICASE"/>
    <property type="match status" value="1"/>
</dbReference>
<feature type="domain" description="DEAD-box RNA helicase Q" evidence="13">
    <location>
        <begin position="1"/>
        <end position="29"/>
    </location>
</feature>
<dbReference type="InterPro" id="IPR000629">
    <property type="entry name" value="RNA-helicase_DEAD-box_CS"/>
</dbReference>
<reference evidence="14 15" key="1">
    <citation type="submission" date="2017-12" db="EMBL/GenBank/DDBJ databases">
        <title>Phylogenetic diversity of female urinary microbiome.</title>
        <authorList>
            <person name="Thomas-White K."/>
            <person name="Wolfe A.J."/>
        </authorList>
    </citation>
    <scope>NUCLEOTIDE SEQUENCE [LARGE SCALE GENOMIC DNA]</scope>
    <source>
        <strain evidence="14 15">UMB0064</strain>
    </source>
</reference>
<dbReference type="EMBL" id="PKGU01000003">
    <property type="protein sequence ID" value="PKZ15090.1"/>
    <property type="molecule type" value="Genomic_DNA"/>
</dbReference>
<dbReference type="InterPro" id="IPR001650">
    <property type="entry name" value="Helicase_C-like"/>
</dbReference>
<evidence type="ECO:0000259" key="13">
    <source>
        <dbReference type="PROSITE" id="PS51195"/>
    </source>
</evidence>
<dbReference type="RefSeq" id="WP_101541487.1">
    <property type="nucleotide sequence ID" value="NZ_PKGU01000003.1"/>
</dbReference>
<comment type="similarity">
    <text evidence="9">Belongs to the DEAD box helicase family.</text>
</comment>
<keyword evidence="6 9" id="KW-0067">ATP-binding</keyword>
<dbReference type="GO" id="GO:0033592">
    <property type="term" value="F:RNA strand annealing activity"/>
    <property type="evidence" value="ECO:0007669"/>
    <property type="project" value="TreeGrafter"/>
</dbReference>
<evidence type="ECO:0000313" key="14">
    <source>
        <dbReference type="EMBL" id="PKZ15090.1"/>
    </source>
</evidence>
<evidence type="ECO:0000256" key="1">
    <source>
        <dbReference type="ARBA" id="ARBA00012552"/>
    </source>
</evidence>
<keyword evidence="3 9" id="KW-0547">Nucleotide-binding</keyword>
<evidence type="ECO:0000256" key="7">
    <source>
        <dbReference type="ARBA" id="ARBA00023016"/>
    </source>
</evidence>
<dbReference type="GO" id="GO:0016787">
    <property type="term" value="F:hydrolase activity"/>
    <property type="evidence" value="ECO:0007669"/>
    <property type="project" value="UniProtKB-KW"/>
</dbReference>
<dbReference type="Pfam" id="PF00270">
    <property type="entry name" value="DEAD"/>
    <property type="match status" value="1"/>
</dbReference>
<evidence type="ECO:0000256" key="4">
    <source>
        <dbReference type="ARBA" id="ARBA00022801"/>
    </source>
</evidence>
<accession>A0A2I1M4P1</accession>
<keyword evidence="4 9" id="KW-0378">Hydrolase</keyword>
<evidence type="ECO:0000259" key="12">
    <source>
        <dbReference type="PROSITE" id="PS51194"/>
    </source>
</evidence>
<dbReference type="InterPro" id="IPR057325">
    <property type="entry name" value="DeaD_dimer"/>
</dbReference>
<evidence type="ECO:0000256" key="3">
    <source>
        <dbReference type="ARBA" id="ARBA00022741"/>
    </source>
</evidence>
<dbReference type="Pfam" id="PF03880">
    <property type="entry name" value="DbpA"/>
    <property type="match status" value="1"/>
</dbReference>
<feature type="region of interest" description="Disordered" evidence="10">
    <location>
        <begin position="432"/>
        <end position="468"/>
    </location>
</feature>
<proteinExistence type="inferred from homology"/>
<dbReference type="GO" id="GO:0009409">
    <property type="term" value="P:response to cold"/>
    <property type="evidence" value="ECO:0007669"/>
    <property type="project" value="TreeGrafter"/>
</dbReference>
<evidence type="ECO:0000256" key="10">
    <source>
        <dbReference type="SAM" id="MobiDB-lite"/>
    </source>
</evidence>
<dbReference type="Gene3D" id="3.40.50.300">
    <property type="entry name" value="P-loop containing nucleotide triphosphate hydrolases"/>
    <property type="match status" value="2"/>
</dbReference>
<dbReference type="InterPro" id="IPR011545">
    <property type="entry name" value="DEAD/DEAH_box_helicase_dom"/>
</dbReference>
<name>A0A2I1M4P1_9BIFI</name>
<sequence>MKFEELGLSSHMLRAVSDMGFEEASPIQEAAIPVILRGHDIIGQSQTGSGKTASFGIPVLEKVNASVRSAQVLVLSPTRELVIQSAQELHHLSKYMHGVRILPVYGGADMARQIRGLKEGVQIIIGTPGRVMDHLRRGTIETQGIHTVVLDEADEMLNMGFREDIETILDQMPEENRQVILFSATMPQAIMDIAQKYQHDAQHVQVAQTELTVPQIDQYYYDVRRKDKTDVLTRLLDFYSPKLSLVFCNTKAMVDTLAEQLQVRGYVAEGLHGDMKQSARDRVMKKFRTGTTEILIATDVAARGIDVDDVEAVFNYDIPREAEYYVHRIGRTGRAGRAGRAFSFVRGKEVYRLRDIQKYCKTKIISQHIPTIADVNAIKTEKIMDDIARIIENDNLHDMIDVIDNQVNTSDYTAMDIAAAFLKLALDATGDNGETAREQTDDEVMPWDDDKRSGKKKHKEYKERKNRKDRKIHLVNEEVEEGMVRFKISLGKKHGIRPNDIVRIISSEAHIPGKVIGAIGLKDSVSYVELPTDLSSTVLKSLKKAKFKDKKLGLELAYKKK</sequence>
<dbReference type="Pfam" id="PF00271">
    <property type="entry name" value="Helicase_C"/>
    <property type="match status" value="1"/>
</dbReference>
<dbReference type="CDD" id="cd18787">
    <property type="entry name" value="SF2_C_DEAD"/>
    <property type="match status" value="1"/>
</dbReference>
<dbReference type="GO" id="GO:0005829">
    <property type="term" value="C:cytosol"/>
    <property type="evidence" value="ECO:0007669"/>
    <property type="project" value="TreeGrafter"/>
</dbReference>
<dbReference type="EC" id="3.6.4.13" evidence="1"/>
<dbReference type="PROSITE" id="PS51195">
    <property type="entry name" value="Q_MOTIF"/>
    <property type="match status" value="1"/>
</dbReference>
<evidence type="ECO:0000256" key="2">
    <source>
        <dbReference type="ARBA" id="ARBA00022490"/>
    </source>
</evidence>
<dbReference type="PROSITE" id="PS51194">
    <property type="entry name" value="HELICASE_CTER"/>
    <property type="match status" value="1"/>
</dbReference>
<dbReference type="SUPFAM" id="SSF52540">
    <property type="entry name" value="P-loop containing nucleoside triphosphate hydrolases"/>
    <property type="match status" value="1"/>
</dbReference>
<organism evidence="14 15">
    <name type="scientific">Alloscardovia omnicolens</name>
    <dbReference type="NCBI Taxonomy" id="419015"/>
    <lineage>
        <taxon>Bacteria</taxon>
        <taxon>Bacillati</taxon>
        <taxon>Actinomycetota</taxon>
        <taxon>Actinomycetes</taxon>
        <taxon>Bifidobacteriales</taxon>
        <taxon>Bifidobacteriaceae</taxon>
        <taxon>Alloscardovia</taxon>
    </lineage>
</organism>
<evidence type="ECO:0000313" key="15">
    <source>
        <dbReference type="Proteomes" id="UP000242263"/>
    </source>
</evidence>
<feature type="domain" description="Helicase ATP-binding" evidence="11">
    <location>
        <begin position="32"/>
        <end position="204"/>
    </location>
</feature>
<dbReference type="GO" id="GO:0005840">
    <property type="term" value="C:ribosome"/>
    <property type="evidence" value="ECO:0007669"/>
    <property type="project" value="TreeGrafter"/>
</dbReference>
<dbReference type="InterPro" id="IPR044742">
    <property type="entry name" value="DEAD/DEAH_RhlB"/>
</dbReference>
<evidence type="ECO:0000256" key="5">
    <source>
        <dbReference type="ARBA" id="ARBA00022806"/>
    </source>
</evidence>
<evidence type="ECO:0000259" key="11">
    <source>
        <dbReference type="PROSITE" id="PS51192"/>
    </source>
</evidence>
<dbReference type="AlphaFoldDB" id="A0A2I1M4P1"/>
<dbReference type="InterPro" id="IPR014014">
    <property type="entry name" value="RNA_helicase_DEAD_Q_motif"/>
</dbReference>
<comment type="caution">
    <text evidence="14">The sequence shown here is derived from an EMBL/GenBank/DDBJ whole genome shotgun (WGS) entry which is preliminary data.</text>
</comment>
<dbReference type="InterPro" id="IPR012677">
    <property type="entry name" value="Nucleotide-bd_a/b_plait_sf"/>
</dbReference>
<feature type="domain" description="Helicase C-terminal" evidence="12">
    <location>
        <begin position="215"/>
        <end position="376"/>
    </location>
</feature>
<dbReference type="InterPro" id="IPR014001">
    <property type="entry name" value="Helicase_ATP-bd"/>
</dbReference>
<feature type="compositionally biased region" description="Basic residues" evidence="10">
    <location>
        <begin position="453"/>
        <end position="468"/>
    </location>
</feature>
<dbReference type="InterPro" id="IPR050547">
    <property type="entry name" value="DEAD_box_RNA_helicases"/>
</dbReference>
<protein>
    <recommendedName>
        <fullName evidence="1">RNA helicase</fullName>
        <ecNumber evidence="1">3.6.4.13</ecNumber>
    </recommendedName>
</protein>
<dbReference type="GO" id="GO:0003724">
    <property type="term" value="F:RNA helicase activity"/>
    <property type="evidence" value="ECO:0007669"/>
    <property type="project" value="UniProtKB-EC"/>
</dbReference>
<dbReference type="SMART" id="SM00490">
    <property type="entry name" value="HELICc"/>
    <property type="match status" value="1"/>
</dbReference>
<dbReference type="Pfam" id="PF25399">
    <property type="entry name" value="DeaD_dimer"/>
    <property type="match status" value="1"/>
</dbReference>
<evidence type="ECO:0000256" key="6">
    <source>
        <dbReference type="ARBA" id="ARBA00022840"/>
    </source>
</evidence>
<dbReference type="Proteomes" id="UP000242263">
    <property type="component" value="Unassembled WGS sequence"/>
</dbReference>
<dbReference type="InterPro" id="IPR027417">
    <property type="entry name" value="P-loop_NTPase"/>
</dbReference>
<dbReference type="GO" id="GO:0005524">
    <property type="term" value="F:ATP binding"/>
    <property type="evidence" value="ECO:0007669"/>
    <property type="project" value="UniProtKB-KW"/>
</dbReference>
<dbReference type="SMART" id="SM00487">
    <property type="entry name" value="DEXDc"/>
    <property type="match status" value="1"/>
</dbReference>
<dbReference type="Gene3D" id="3.30.70.330">
    <property type="match status" value="1"/>
</dbReference>
<evidence type="ECO:0000256" key="9">
    <source>
        <dbReference type="RuleBase" id="RU000492"/>
    </source>
</evidence>
<dbReference type="CDD" id="cd00268">
    <property type="entry name" value="DEADc"/>
    <property type="match status" value="1"/>
</dbReference>
<evidence type="ECO:0000256" key="8">
    <source>
        <dbReference type="PROSITE-ProRule" id="PRU00552"/>
    </source>
</evidence>
<keyword evidence="7" id="KW-0346">Stress response</keyword>
<dbReference type="InterPro" id="IPR005580">
    <property type="entry name" value="DbpA/CsdA_RNA-bd_dom"/>
</dbReference>
<gene>
    <name evidence="14" type="ORF">CYJ32_06270</name>
</gene>
<dbReference type="PANTHER" id="PTHR47963">
    <property type="entry name" value="DEAD-BOX ATP-DEPENDENT RNA HELICASE 47, MITOCHONDRIAL"/>
    <property type="match status" value="1"/>
</dbReference>
<keyword evidence="2" id="KW-0963">Cytoplasm</keyword>
<keyword evidence="5 9" id="KW-0347">Helicase</keyword>
<dbReference type="PANTHER" id="PTHR47963:SF8">
    <property type="entry name" value="ATP-DEPENDENT RNA HELICASE DEAD"/>
    <property type="match status" value="1"/>
</dbReference>
<dbReference type="PROSITE" id="PS51192">
    <property type="entry name" value="HELICASE_ATP_BIND_1"/>
    <property type="match status" value="1"/>
</dbReference>